<organism evidence="1 2">
    <name type="scientific">Nephila pilipes</name>
    <name type="common">Giant wood spider</name>
    <name type="synonym">Nephila maculata</name>
    <dbReference type="NCBI Taxonomy" id="299642"/>
    <lineage>
        <taxon>Eukaryota</taxon>
        <taxon>Metazoa</taxon>
        <taxon>Ecdysozoa</taxon>
        <taxon>Arthropoda</taxon>
        <taxon>Chelicerata</taxon>
        <taxon>Arachnida</taxon>
        <taxon>Araneae</taxon>
        <taxon>Araneomorphae</taxon>
        <taxon>Entelegynae</taxon>
        <taxon>Araneoidea</taxon>
        <taxon>Nephilidae</taxon>
        <taxon>Nephila</taxon>
    </lineage>
</organism>
<evidence type="ECO:0000313" key="2">
    <source>
        <dbReference type="Proteomes" id="UP000887013"/>
    </source>
</evidence>
<keyword evidence="2" id="KW-1185">Reference proteome</keyword>
<accession>A0A8X6UBX2</accession>
<protein>
    <submittedName>
        <fullName evidence="1">Uncharacterized protein</fullName>
    </submittedName>
</protein>
<gene>
    <name evidence="1" type="ORF">NPIL_461081</name>
</gene>
<dbReference type="EMBL" id="BMAW01076519">
    <property type="protein sequence ID" value="GFU01873.1"/>
    <property type="molecule type" value="Genomic_DNA"/>
</dbReference>
<reference evidence="1" key="1">
    <citation type="submission" date="2020-08" db="EMBL/GenBank/DDBJ databases">
        <title>Multicomponent nature underlies the extraordinary mechanical properties of spider dragline silk.</title>
        <authorList>
            <person name="Kono N."/>
            <person name="Nakamura H."/>
            <person name="Mori M."/>
            <person name="Yoshida Y."/>
            <person name="Ohtoshi R."/>
            <person name="Malay A.D."/>
            <person name="Moran D.A.P."/>
            <person name="Tomita M."/>
            <person name="Numata K."/>
            <person name="Arakawa K."/>
        </authorList>
    </citation>
    <scope>NUCLEOTIDE SEQUENCE</scope>
</reference>
<sequence>MQKLSTELLCCKPTVKTQKRLFEIIPRFQLEGKTQKWVYLTIFERQYEIRENVKNTALTDWMLPPDTSSVIAKKDEMILQNYEKKNCEGGSPSSDTVQGTPGIIQVKGVLPAELMKRKQQ</sequence>
<name>A0A8X6UBX2_NEPPI</name>
<dbReference type="Proteomes" id="UP000887013">
    <property type="component" value="Unassembled WGS sequence"/>
</dbReference>
<comment type="caution">
    <text evidence="1">The sequence shown here is derived from an EMBL/GenBank/DDBJ whole genome shotgun (WGS) entry which is preliminary data.</text>
</comment>
<dbReference type="AlphaFoldDB" id="A0A8X6UBX2"/>
<proteinExistence type="predicted"/>
<evidence type="ECO:0000313" key="1">
    <source>
        <dbReference type="EMBL" id="GFU01873.1"/>
    </source>
</evidence>